<comment type="caution">
    <text evidence="2">The sequence shown here is derived from an EMBL/GenBank/DDBJ whole genome shotgun (WGS) entry which is preliminary data.</text>
</comment>
<proteinExistence type="inferred from homology"/>
<protein>
    <submittedName>
        <fullName evidence="2">UPF0160 protein</fullName>
    </submittedName>
</protein>
<dbReference type="PANTHER" id="PTHR11215">
    <property type="entry name" value="METAL DEPENDENT HYDROLASE - RELATED"/>
    <property type="match status" value="1"/>
</dbReference>
<dbReference type="EMBL" id="LSRX01000763">
    <property type="protein sequence ID" value="OLP89371.1"/>
    <property type="molecule type" value="Genomic_DNA"/>
</dbReference>
<evidence type="ECO:0000256" key="1">
    <source>
        <dbReference type="ARBA" id="ARBA00010105"/>
    </source>
</evidence>
<dbReference type="GO" id="GO:0005634">
    <property type="term" value="C:nucleus"/>
    <property type="evidence" value="ECO:0007669"/>
    <property type="project" value="TreeGrafter"/>
</dbReference>
<dbReference type="InterPro" id="IPR003226">
    <property type="entry name" value="MYG1_exonuclease"/>
</dbReference>
<dbReference type="OMA" id="FHCDEVV"/>
<dbReference type="GO" id="GO:0005737">
    <property type="term" value="C:cytoplasm"/>
    <property type="evidence" value="ECO:0007669"/>
    <property type="project" value="TreeGrafter"/>
</dbReference>
<comment type="similarity">
    <text evidence="1">Belongs to the MYG1 family.</text>
</comment>
<organism evidence="2 3">
    <name type="scientific">Symbiodinium microadriaticum</name>
    <name type="common">Dinoflagellate</name>
    <name type="synonym">Zooxanthella microadriatica</name>
    <dbReference type="NCBI Taxonomy" id="2951"/>
    <lineage>
        <taxon>Eukaryota</taxon>
        <taxon>Sar</taxon>
        <taxon>Alveolata</taxon>
        <taxon>Dinophyceae</taxon>
        <taxon>Suessiales</taxon>
        <taxon>Symbiodiniaceae</taxon>
        <taxon>Symbiodinium</taxon>
    </lineage>
</organism>
<dbReference type="PANTHER" id="PTHR11215:SF1">
    <property type="entry name" value="MYG1 EXONUCLEASE"/>
    <property type="match status" value="1"/>
</dbReference>
<accession>A0A1Q9D2G3</accession>
<name>A0A1Q9D2G3_SYMMI</name>
<evidence type="ECO:0000313" key="2">
    <source>
        <dbReference type="EMBL" id="OLP89371.1"/>
    </source>
</evidence>
<keyword evidence="3" id="KW-1185">Reference proteome</keyword>
<sequence>MAPDAKRVKAGGSVNLEALQARLQATDVLAKKPESLDTFICTHHGTFHADEVMACAMLKCLDDYSSLPVLRSRDAAEIDQATIVVDVGGTYEPEKKRFDHHQKTFTETYSEAYQGIKLSSAGLVFKHFGGQVVEALCGELEAKPKAAIIAKTYDSLIRELDALDNGVQVADEPRYRFVTHLGARIGRLNPSWQEESSPTAENTRFKEALLVAAKELCDIVCGYATHWLPARTLVDEALSNRRTVHESGEIMLLSRYCPWQDHLFDLEEEEEAHRTPLVKYVLFQDSRGSWRVQAAPAARGSFDLRLRMPAAWCGLRDEELSKASGIEGCIFVHANGFIGGNSTETGAREMAIKALTM</sequence>
<dbReference type="OrthoDB" id="10265310at2759"/>
<dbReference type="Proteomes" id="UP000186817">
    <property type="component" value="Unassembled WGS sequence"/>
</dbReference>
<dbReference type="AlphaFoldDB" id="A0A1Q9D2G3"/>
<gene>
    <name evidence="2" type="ORF">AK812_SmicGene29171</name>
</gene>
<dbReference type="Pfam" id="PF03690">
    <property type="entry name" value="MYG1_exonuc"/>
    <property type="match status" value="1"/>
</dbReference>
<evidence type="ECO:0000313" key="3">
    <source>
        <dbReference type="Proteomes" id="UP000186817"/>
    </source>
</evidence>
<reference evidence="2 3" key="1">
    <citation type="submission" date="2016-02" db="EMBL/GenBank/DDBJ databases">
        <title>Genome analysis of coral dinoflagellate symbionts highlights evolutionary adaptations to a symbiotic lifestyle.</title>
        <authorList>
            <person name="Aranda M."/>
            <person name="Li Y."/>
            <person name="Liew Y.J."/>
            <person name="Baumgarten S."/>
            <person name="Simakov O."/>
            <person name="Wilson M."/>
            <person name="Piel J."/>
            <person name="Ashoor H."/>
            <person name="Bougouffa S."/>
            <person name="Bajic V.B."/>
            <person name="Ryu T."/>
            <person name="Ravasi T."/>
            <person name="Bayer T."/>
            <person name="Micklem G."/>
            <person name="Kim H."/>
            <person name="Bhak J."/>
            <person name="Lajeunesse T.C."/>
            <person name="Voolstra C.R."/>
        </authorList>
    </citation>
    <scope>NUCLEOTIDE SEQUENCE [LARGE SCALE GENOMIC DNA]</scope>
    <source>
        <strain evidence="2 3">CCMP2467</strain>
    </source>
</reference>